<dbReference type="GO" id="GO:0070837">
    <property type="term" value="P:dehydroascorbic acid transport"/>
    <property type="evidence" value="ECO:0007669"/>
    <property type="project" value="TreeGrafter"/>
</dbReference>
<reference evidence="7" key="1">
    <citation type="submission" date="2020-12" db="EMBL/GenBank/DDBJ databases">
        <authorList>
            <consortium name="Molecular Ecology Group"/>
        </authorList>
    </citation>
    <scope>NUCLEOTIDE SEQUENCE</scope>
    <source>
        <strain evidence="7">TBG_1078</strain>
    </source>
</reference>
<dbReference type="InterPro" id="IPR036259">
    <property type="entry name" value="MFS_trans_sf"/>
</dbReference>
<evidence type="ECO:0000256" key="5">
    <source>
        <dbReference type="ARBA" id="ARBA00023136"/>
    </source>
</evidence>
<name>A0A811YY61_NYCPR</name>
<evidence type="ECO:0000256" key="4">
    <source>
        <dbReference type="ARBA" id="ARBA00022989"/>
    </source>
</evidence>
<evidence type="ECO:0000313" key="7">
    <source>
        <dbReference type="EMBL" id="CAD7682328.1"/>
    </source>
</evidence>
<dbReference type="Gene3D" id="1.20.1250.20">
    <property type="entry name" value="MFS general substrate transporter like domains"/>
    <property type="match status" value="1"/>
</dbReference>
<dbReference type="PANTHER" id="PTHR23503:SF99">
    <property type="entry name" value="SOLUTE CARRIER FAMILY 2, FACILITATED GLUCOSE TRANSPORTER MEMBER 3"/>
    <property type="match status" value="1"/>
</dbReference>
<dbReference type="InterPro" id="IPR045263">
    <property type="entry name" value="GLUT"/>
</dbReference>
<dbReference type="Proteomes" id="UP000645828">
    <property type="component" value="Unassembled WGS sequence"/>
</dbReference>
<dbReference type="EMBL" id="CAJHUB010000754">
    <property type="protein sequence ID" value="CAD7682328.1"/>
    <property type="molecule type" value="Genomic_DNA"/>
</dbReference>
<proteinExistence type="predicted"/>
<evidence type="ECO:0000256" key="2">
    <source>
        <dbReference type="ARBA" id="ARBA00022597"/>
    </source>
</evidence>
<dbReference type="PANTHER" id="PTHR23503">
    <property type="entry name" value="SOLUTE CARRIER FAMILY 2"/>
    <property type="match status" value="1"/>
</dbReference>
<organism evidence="7 8">
    <name type="scientific">Nyctereutes procyonoides</name>
    <name type="common">Raccoon dog</name>
    <name type="synonym">Canis procyonoides</name>
    <dbReference type="NCBI Taxonomy" id="34880"/>
    <lineage>
        <taxon>Eukaryota</taxon>
        <taxon>Metazoa</taxon>
        <taxon>Chordata</taxon>
        <taxon>Craniata</taxon>
        <taxon>Vertebrata</taxon>
        <taxon>Euteleostomi</taxon>
        <taxon>Mammalia</taxon>
        <taxon>Eutheria</taxon>
        <taxon>Laurasiatheria</taxon>
        <taxon>Carnivora</taxon>
        <taxon>Caniformia</taxon>
        <taxon>Canidae</taxon>
        <taxon>Nyctereutes</taxon>
    </lineage>
</organism>
<feature type="transmembrane region" description="Helical" evidence="6">
    <location>
        <begin position="174"/>
        <end position="193"/>
    </location>
</feature>
<dbReference type="GO" id="GO:0055056">
    <property type="term" value="F:D-glucose transmembrane transporter activity"/>
    <property type="evidence" value="ECO:0007669"/>
    <property type="project" value="TreeGrafter"/>
</dbReference>
<evidence type="ECO:0000256" key="6">
    <source>
        <dbReference type="SAM" id="Phobius"/>
    </source>
</evidence>
<evidence type="ECO:0000256" key="1">
    <source>
        <dbReference type="ARBA" id="ARBA00004127"/>
    </source>
</evidence>
<evidence type="ECO:0000313" key="8">
    <source>
        <dbReference type="Proteomes" id="UP000645828"/>
    </source>
</evidence>
<dbReference type="InterPro" id="IPR005828">
    <property type="entry name" value="MFS_sugar_transport-like"/>
</dbReference>
<dbReference type="GO" id="GO:0046323">
    <property type="term" value="P:D-glucose import"/>
    <property type="evidence" value="ECO:0007669"/>
    <property type="project" value="TreeGrafter"/>
</dbReference>
<keyword evidence="3 6" id="KW-0812">Transmembrane</keyword>
<feature type="transmembrane region" description="Helical" evidence="6">
    <location>
        <begin position="110"/>
        <end position="133"/>
    </location>
</feature>
<comment type="caution">
    <text evidence="7">The sequence shown here is derived from an EMBL/GenBank/DDBJ whole genome shotgun (WGS) entry which is preliminary data.</text>
</comment>
<dbReference type="GO" id="GO:0005886">
    <property type="term" value="C:plasma membrane"/>
    <property type="evidence" value="ECO:0007669"/>
    <property type="project" value="TreeGrafter"/>
</dbReference>
<sequence length="227" mass="25100">MGSSKLGESIEILTLALPFCPECPRFLAINRKGEVNIGEMKDESARMAQEKQVTVLELFRSTQLLTVAVFCYSIGIFKDAGVGKPLVIFVFGGKNREEDSNLIGFGGMDFYSILMTISFFVCIAVVLVFMHFFEMDPGSIPWFIVPKLFNQGPHPGAMTETGCSNWTSNFLTGLHFSFLLSLLACLVSSWSSIPETHRQVKEASRADKGPIVEINSIQPVKETTTKV</sequence>
<comment type="subcellular location">
    <subcellularLocation>
        <location evidence="1">Endomembrane system</location>
        <topology evidence="1">Multi-pass membrane protein</topology>
    </subcellularLocation>
</comment>
<gene>
    <name evidence="7" type="ORF">NYPRO_LOCUS15120</name>
</gene>
<keyword evidence="2" id="KW-0762">Sugar transport</keyword>
<protein>
    <submittedName>
        <fullName evidence="7">(raccoon dog) hypothetical protein</fullName>
    </submittedName>
</protein>
<dbReference type="AlphaFoldDB" id="A0A811YY61"/>
<keyword evidence="4 6" id="KW-1133">Transmembrane helix</keyword>
<accession>A0A811YY61</accession>
<keyword evidence="5 6" id="KW-0472">Membrane</keyword>
<keyword evidence="8" id="KW-1185">Reference proteome</keyword>
<keyword evidence="2" id="KW-0813">Transport</keyword>
<dbReference type="GO" id="GO:0012505">
    <property type="term" value="C:endomembrane system"/>
    <property type="evidence" value="ECO:0007669"/>
    <property type="project" value="UniProtKB-SubCell"/>
</dbReference>
<evidence type="ECO:0000256" key="3">
    <source>
        <dbReference type="ARBA" id="ARBA00022692"/>
    </source>
</evidence>
<dbReference type="Pfam" id="PF00083">
    <property type="entry name" value="Sugar_tr"/>
    <property type="match status" value="1"/>
</dbReference>